<name>A0AC34Q9T4_9BILA</name>
<evidence type="ECO:0000313" key="2">
    <source>
        <dbReference type="WBParaSite" id="JU765_v2.g14435.t1"/>
    </source>
</evidence>
<dbReference type="WBParaSite" id="JU765_v2.g14435.t1">
    <property type="protein sequence ID" value="JU765_v2.g14435.t1"/>
    <property type="gene ID" value="JU765_v2.g14435"/>
</dbReference>
<protein>
    <submittedName>
        <fullName evidence="2">CHK kinase-like domain-containing protein</fullName>
    </submittedName>
</protein>
<accession>A0AC34Q9T4</accession>
<evidence type="ECO:0000313" key="1">
    <source>
        <dbReference type="Proteomes" id="UP000887576"/>
    </source>
</evidence>
<proteinExistence type="predicted"/>
<reference evidence="2" key="1">
    <citation type="submission" date="2022-11" db="UniProtKB">
        <authorList>
            <consortium name="WormBaseParasite"/>
        </authorList>
    </citation>
    <scope>IDENTIFICATION</scope>
</reference>
<dbReference type="Proteomes" id="UP000887576">
    <property type="component" value="Unplaced"/>
</dbReference>
<sequence>MEIIDYSNLDVKLGPTDFTGKFLIKSLIENNDYFQQEFGTDIIKNIKVEEIGTGHGFLSHVLKCTVSFFYHRKTYSVVLKVPILLSTGKFGSKLDDKFFMNTHQCECDFYNIIAPILDIPLPKVYKTLPWIIGKQDGCILMEDLTGKGKIKTIYDNLTVSEILTVVKTLAKMHAKILMADEKLWRGKFVENQKWFALFADSTEKAFQIFSKMNEKFNDFYLKYSKLVKNPRFFDYIFCQSHFDLNVKPVLCHGDLWNSNIMWKVDKSGQTTDELLAIIDWQILMEGSPMLDLTRLLATSTTGKIRRKVESFIIDFYSSCLSKEMNSKEIPYTFEQLQRCYNYGIIIYGFKFLFTGSLFLDDISENDPEKHLHRSIIMDRCKCLIEDADKLLSDSCKNLYEKFSQ</sequence>
<organism evidence="1 2">
    <name type="scientific">Panagrolaimus sp. JU765</name>
    <dbReference type="NCBI Taxonomy" id="591449"/>
    <lineage>
        <taxon>Eukaryota</taxon>
        <taxon>Metazoa</taxon>
        <taxon>Ecdysozoa</taxon>
        <taxon>Nematoda</taxon>
        <taxon>Chromadorea</taxon>
        <taxon>Rhabditida</taxon>
        <taxon>Tylenchina</taxon>
        <taxon>Panagrolaimomorpha</taxon>
        <taxon>Panagrolaimoidea</taxon>
        <taxon>Panagrolaimidae</taxon>
        <taxon>Panagrolaimus</taxon>
    </lineage>
</organism>